<feature type="region of interest" description="Disordered" evidence="4">
    <location>
        <begin position="322"/>
        <end position="349"/>
    </location>
</feature>
<reference evidence="6" key="1">
    <citation type="submission" date="2020-10" db="EMBL/GenBank/DDBJ databases">
        <authorList>
            <person name="Roach M.J.R."/>
        </authorList>
    </citation>
    <scope>NUCLEOTIDE SEQUENCE</scope>
    <source>
        <strain evidence="6">CBS 1945</strain>
    </source>
</reference>
<accession>A0A875S1W6</accession>
<evidence type="ECO:0000259" key="5">
    <source>
        <dbReference type="PROSITE" id="PS50102"/>
    </source>
</evidence>
<sequence>MPSQQQTETSKVHEHSNEPTELTTPAASSPTNTAQSPSANSSLPLPKPPINPGNTVPAKTLWMGDIEAWWDEGYLVQLWAKLGLAVMVKVIKPKRNLILRQLAKSNGQPMLNHSGYCFVEFDTPQQAQEALALNGSPIPDSGNKLFRLNWATAATLNSQIEQTPEYSLFVGDLSPVTTEAHLLSLFQTHFNTVKTVRVMTDPATGLSRCFGFVRFSSEVDRNRALGEMNGKWLGGRLIRVALATPKHQASLGYSGNEAPGGSPLTVGAIGPMGSMGPMGPMGPVGPVGPMGSIGSMTDVEPRDIYMSAPMGYYAATTPQRFGASASPTTAQSSSSTGINSITGASSQPGYADPTNTTVFVGGLAASVSEDTLRTLFEPFGPIVHVRVPPGKGCGFVKFEDRGSAQQAVAGMEGFVIGGSRIRLSWGRSSNRNRQHQQQQLEQQQFQPAFQFQRLQAEPPQGQSQQVQQAQARQMMMAAMTGPPSGGASLAPGRFDFSGPIPPRMAAPSTNGGPDQPTVFTAPQGGPLGPSAGLVEIPPGTQLFYDPYFASNGAPLEPQESGFTTTSLATRQESTVTTSNDAPNSQIAPTELALNGAVAGMTLEDMPQQFYDQSGQYLYMAPPFPNPMMPLMTGKNEIEETRSGAERPGNTLHQNGNHGGPDSKSDR</sequence>
<dbReference type="InterPro" id="IPR050825">
    <property type="entry name" value="RBM42_RBP45_47-like"/>
</dbReference>
<evidence type="ECO:0000256" key="2">
    <source>
        <dbReference type="ARBA" id="ARBA00022884"/>
    </source>
</evidence>
<dbReference type="PANTHER" id="PTHR47640">
    <property type="entry name" value="TRNA SELENOCYSTEINE 1-ASSOCIATED PROTEIN 1-RELATED-RELATED"/>
    <property type="match status" value="1"/>
</dbReference>
<dbReference type="CDD" id="cd12611">
    <property type="entry name" value="RRM1_NGR1_NAM8_like"/>
    <property type="match status" value="1"/>
</dbReference>
<dbReference type="GeneID" id="62196481"/>
<feature type="compositionally biased region" description="Basic and acidic residues" evidence="4">
    <location>
        <begin position="635"/>
        <end position="644"/>
    </location>
</feature>
<feature type="domain" description="RRM" evidence="5">
    <location>
        <begin position="166"/>
        <end position="245"/>
    </location>
</feature>
<dbReference type="GO" id="GO:0043488">
    <property type="term" value="P:regulation of mRNA stability"/>
    <property type="evidence" value="ECO:0007669"/>
    <property type="project" value="UniProtKB-ARBA"/>
</dbReference>
<dbReference type="AlphaFoldDB" id="A0A875S1W6"/>
<dbReference type="SMART" id="SM00360">
    <property type="entry name" value="RRM"/>
    <property type="match status" value="3"/>
</dbReference>
<dbReference type="Pfam" id="PF00076">
    <property type="entry name" value="RRM_1"/>
    <property type="match status" value="2"/>
</dbReference>
<name>A0A875S1W6_EENNA</name>
<evidence type="ECO:0000256" key="4">
    <source>
        <dbReference type="SAM" id="MobiDB-lite"/>
    </source>
</evidence>
<evidence type="ECO:0000313" key="7">
    <source>
        <dbReference type="Proteomes" id="UP000662931"/>
    </source>
</evidence>
<dbReference type="PANTHER" id="PTHR47640:SF10">
    <property type="entry name" value="TRNA SELENOCYSTEINE 1-ASSOCIATED PROTEIN 1-RELATED"/>
    <property type="match status" value="1"/>
</dbReference>
<dbReference type="KEGG" id="bnn:FOA43_003080"/>
<dbReference type="InterPro" id="IPR012677">
    <property type="entry name" value="Nucleotide-bd_a/b_plait_sf"/>
</dbReference>
<feature type="domain" description="RRM" evidence="5">
    <location>
        <begin position="59"/>
        <end position="153"/>
    </location>
</feature>
<dbReference type="PROSITE" id="PS50102">
    <property type="entry name" value="RRM"/>
    <property type="match status" value="3"/>
</dbReference>
<keyword evidence="1" id="KW-0677">Repeat</keyword>
<dbReference type="RefSeq" id="XP_038779286.1">
    <property type="nucleotide sequence ID" value="XM_038923358.1"/>
</dbReference>
<dbReference type="GO" id="GO:0005829">
    <property type="term" value="C:cytosol"/>
    <property type="evidence" value="ECO:0007669"/>
    <property type="project" value="TreeGrafter"/>
</dbReference>
<feature type="domain" description="RRM" evidence="5">
    <location>
        <begin position="356"/>
        <end position="428"/>
    </location>
</feature>
<dbReference type="SUPFAM" id="SSF54928">
    <property type="entry name" value="RNA-binding domain, RBD"/>
    <property type="match status" value="3"/>
</dbReference>
<keyword evidence="7" id="KW-1185">Reference proteome</keyword>
<dbReference type="InterPro" id="IPR000504">
    <property type="entry name" value="RRM_dom"/>
</dbReference>
<dbReference type="InterPro" id="IPR035979">
    <property type="entry name" value="RBD_domain_sf"/>
</dbReference>
<feature type="compositionally biased region" description="Low complexity" evidence="4">
    <location>
        <begin position="323"/>
        <end position="346"/>
    </location>
</feature>
<keyword evidence="2 3" id="KW-0694">RNA-binding</keyword>
<dbReference type="FunFam" id="3.30.70.330:FF:000405">
    <property type="entry name" value="polyadenylate-binding protein RBP45"/>
    <property type="match status" value="1"/>
</dbReference>
<dbReference type="Proteomes" id="UP000662931">
    <property type="component" value="Chromosome 3"/>
</dbReference>
<feature type="region of interest" description="Disordered" evidence="4">
    <location>
        <begin position="1"/>
        <end position="52"/>
    </location>
</feature>
<feature type="region of interest" description="Disordered" evidence="4">
    <location>
        <begin position="631"/>
        <end position="666"/>
    </location>
</feature>
<dbReference type="Gene3D" id="3.30.70.330">
    <property type="match status" value="3"/>
</dbReference>
<evidence type="ECO:0000313" key="6">
    <source>
        <dbReference type="EMBL" id="QPG75721.1"/>
    </source>
</evidence>
<proteinExistence type="predicted"/>
<evidence type="ECO:0000256" key="3">
    <source>
        <dbReference type="PROSITE-ProRule" id="PRU00176"/>
    </source>
</evidence>
<gene>
    <name evidence="6" type="ORF">FOA43_003080</name>
</gene>
<protein>
    <recommendedName>
        <fullName evidence="5">RRM domain-containing protein</fullName>
    </recommendedName>
</protein>
<feature type="compositionally biased region" description="Low complexity" evidence="4">
    <location>
        <begin position="23"/>
        <end position="39"/>
    </location>
</feature>
<dbReference type="OrthoDB" id="446113at2759"/>
<organism evidence="6 7">
    <name type="scientific">Eeniella nana</name>
    <name type="common">Yeast</name>
    <name type="synonym">Brettanomyces nanus</name>
    <dbReference type="NCBI Taxonomy" id="13502"/>
    <lineage>
        <taxon>Eukaryota</taxon>
        <taxon>Fungi</taxon>
        <taxon>Dikarya</taxon>
        <taxon>Ascomycota</taxon>
        <taxon>Saccharomycotina</taxon>
        <taxon>Pichiomycetes</taxon>
        <taxon>Pichiales</taxon>
        <taxon>Pichiaceae</taxon>
        <taxon>Brettanomyces</taxon>
    </lineage>
</organism>
<dbReference type="EMBL" id="CP064814">
    <property type="protein sequence ID" value="QPG75721.1"/>
    <property type="molecule type" value="Genomic_DNA"/>
</dbReference>
<evidence type="ECO:0000256" key="1">
    <source>
        <dbReference type="ARBA" id="ARBA00022737"/>
    </source>
</evidence>
<dbReference type="GO" id="GO:0003729">
    <property type="term" value="F:mRNA binding"/>
    <property type="evidence" value="ECO:0007669"/>
    <property type="project" value="InterPro"/>
</dbReference>